<comment type="caution">
    <text evidence="1">The sequence shown here is derived from an EMBL/GenBank/DDBJ whole genome shotgun (WGS) entry which is preliminary data.</text>
</comment>
<proteinExistence type="predicted"/>
<gene>
    <name evidence="1" type="ORF">AMD01_14030</name>
</gene>
<evidence type="ECO:0000313" key="1">
    <source>
        <dbReference type="EMBL" id="KOO43857.1"/>
    </source>
</evidence>
<evidence type="ECO:0000313" key="2">
    <source>
        <dbReference type="Proteomes" id="UP000037558"/>
    </source>
</evidence>
<organism evidence="1 2">
    <name type="scientific">Priestia koreensis</name>
    <dbReference type="NCBI Taxonomy" id="284581"/>
    <lineage>
        <taxon>Bacteria</taxon>
        <taxon>Bacillati</taxon>
        <taxon>Bacillota</taxon>
        <taxon>Bacilli</taxon>
        <taxon>Bacillales</taxon>
        <taxon>Bacillaceae</taxon>
        <taxon>Priestia</taxon>
    </lineage>
</organism>
<dbReference type="Proteomes" id="UP000037558">
    <property type="component" value="Unassembled WGS sequence"/>
</dbReference>
<sequence length="66" mass="7172">MKPALCEGLSEKGKKIAQCAEKTINVLGDVHKRAMLFLSNQLKTATLVVCVLRNDPGDHGIIPRTV</sequence>
<keyword evidence="2" id="KW-1185">Reference proteome</keyword>
<reference evidence="2" key="1">
    <citation type="submission" date="2015-08" db="EMBL/GenBank/DDBJ databases">
        <title>Fjat-14210 dsm16467.</title>
        <authorList>
            <person name="Liu B."/>
            <person name="Wang J."/>
            <person name="Zhu Y."/>
            <person name="Liu G."/>
            <person name="Chen Q."/>
            <person name="Chen Z."/>
            <person name="Lan J."/>
            <person name="Che J."/>
            <person name="Ge C."/>
            <person name="Shi H."/>
            <person name="Pan Z."/>
            <person name="Liu X."/>
        </authorList>
    </citation>
    <scope>NUCLEOTIDE SEQUENCE [LARGE SCALE GENOMIC DNA]</scope>
    <source>
        <strain evidence="2">DSM 16467</strain>
    </source>
</reference>
<accession>A0A0M0KYZ3</accession>
<dbReference type="PATRIC" id="fig|284581.3.peg.3876"/>
<dbReference type="AlphaFoldDB" id="A0A0M0KYZ3"/>
<protein>
    <submittedName>
        <fullName evidence="1">Uncharacterized protein</fullName>
    </submittedName>
</protein>
<dbReference type="EMBL" id="LILC01000019">
    <property type="protein sequence ID" value="KOO43857.1"/>
    <property type="molecule type" value="Genomic_DNA"/>
</dbReference>
<name>A0A0M0KYZ3_9BACI</name>